<reference evidence="2" key="3">
    <citation type="submission" date="2025-09" db="UniProtKB">
        <authorList>
            <consortium name="Ensembl"/>
        </authorList>
    </citation>
    <scope>IDENTIFICATION</scope>
</reference>
<evidence type="ECO:0000313" key="3">
    <source>
        <dbReference type="Proteomes" id="UP000694556"/>
    </source>
</evidence>
<proteinExistence type="predicted"/>
<organism evidence="2 3">
    <name type="scientific">Cairina moschata</name>
    <name type="common">Muscovy duck</name>
    <dbReference type="NCBI Taxonomy" id="8855"/>
    <lineage>
        <taxon>Eukaryota</taxon>
        <taxon>Metazoa</taxon>
        <taxon>Chordata</taxon>
        <taxon>Craniata</taxon>
        <taxon>Vertebrata</taxon>
        <taxon>Euteleostomi</taxon>
        <taxon>Archelosauria</taxon>
        <taxon>Archosauria</taxon>
        <taxon>Dinosauria</taxon>
        <taxon>Saurischia</taxon>
        <taxon>Theropoda</taxon>
        <taxon>Coelurosauria</taxon>
        <taxon>Aves</taxon>
        <taxon>Neognathae</taxon>
        <taxon>Galloanserae</taxon>
        <taxon>Anseriformes</taxon>
        <taxon>Anatidae</taxon>
        <taxon>Anatinae</taxon>
        <taxon>Cairina</taxon>
    </lineage>
</organism>
<accession>A0A8C3BF43</accession>
<reference evidence="2" key="1">
    <citation type="submission" date="2018-09" db="EMBL/GenBank/DDBJ databases">
        <title>Common duck and Muscovy duck high density SNP chip.</title>
        <authorList>
            <person name="Vignal A."/>
            <person name="Thebault N."/>
            <person name="Warren W.C."/>
        </authorList>
    </citation>
    <scope>NUCLEOTIDE SEQUENCE [LARGE SCALE GENOMIC DNA]</scope>
</reference>
<dbReference type="PANTHER" id="PTHR46060:SF1">
    <property type="entry name" value="MARINER MOS1 TRANSPOSASE-LIKE PROTEIN"/>
    <property type="match status" value="1"/>
</dbReference>
<dbReference type="AlphaFoldDB" id="A0A8C3BF43"/>
<protein>
    <recommendedName>
        <fullName evidence="4">Mos1 transposase HTH domain-containing protein</fullName>
    </recommendedName>
</protein>
<dbReference type="Proteomes" id="UP000694556">
    <property type="component" value="Chromosome 4"/>
</dbReference>
<reference evidence="2" key="2">
    <citation type="submission" date="2025-08" db="UniProtKB">
        <authorList>
            <consortium name="Ensembl"/>
        </authorList>
    </citation>
    <scope>IDENTIFICATION</scope>
</reference>
<feature type="compositionally biased region" description="Basic and acidic residues" evidence="1">
    <location>
        <begin position="159"/>
        <end position="169"/>
    </location>
</feature>
<evidence type="ECO:0008006" key="4">
    <source>
        <dbReference type="Google" id="ProtNLM"/>
    </source>
</evidence>
<dbReference type="Pfam" id="PF01359">
    <property type="entry name" value="Transposase_1"/>
    <property type="match status" value="1"/>
</dbReference>
<dbReference type="InterPro" id="IPR052709">
    <property type="entry name" value="Transposase-MT_Hybrid"/>
</dbReference>
<dbReference type="InterPro" id="IPR036397">
    <property type="entry name" value="RNaseH_sf"/>
</dbReference>
<evidence type="ECO:0000256" key="1">
    <source>
        <dbReference type="SAM" id="MobiDB-lite"/>
    </source>
</evidence>
<dbReference type="GO" id="GO:0003676">
    <property type="term" value="F:nucleic acid binding"/>
    <property type="evidence" value="ECO:0007669"/>
    <property type="project" value="InterPro"/>
</dbReference>
<dbReference type="Gene3D" id="1.10.10.1450">
    <property type="match status" value="1"/>
</dbReference>
<dbReference type="Gene3D" id="3.30.420.10">
    <property type="entry name" value="Ribonuclease H-like superfamily/Ribonuclease H"/>
    <property type="match status" value="1"/>
</dbReference>
<feature type="region of interest" description="Disordered" evidence="1">
    <location>
        <begin position="159"/>
        <end position="183"/>
    </location>
</feature>
<keyword evidence="3" id="KW-1185">Reference proteome</keyword>
<sequence>MIKFCVKLSKTGKETHDMIKEAYGDADMGRSGVFEWHKLFREGRERVEDDDCSGRLLTSKTNENVSRVKNLLNRDHRMSIRTIADDLSIPQTQVFEMVKEKLAMRKVCVKFVPRVLSKEKKANQKAICQDLLHHVNEETDFLDNVVTGDEMWVFEYNPESKRQSTERHTPASPRPKKARMSKSKQKSMFICFFDRHGVIHKEFVPPGQPINAVFYMEVLTRLRKCIACVRTAIVNNCWLHHDNPLSHTVFRIVEYLAQHKVATLPQPPLQPRLGPARLFSIPENKIDAQGEASRIGRGALRGCDEGAKQHSSPGIPGGIRKLENSLAAVCRCGRVLL</sequence>
<name>A0A8C3BF43_CAIMO</name>
<feature type="compositionally biased region" description="Basic residues" evidence="1">
    <location>
        <begin position="174"/>
        <end position="183"/>
    </location>
</feature>
<dbReference type="PANTHER" id="PTHR46060">
    <property type="entry name" value="MARINER MOS1 TRANSPOSASE-LIKE PROTEIN"/>
    <property type="match status" value="1"/>
</dbReference>
<evidence type="ECO:0000313" key="2">
    <source>
        <dbReference type="Ensembl" id="ENSCMMP00000004219.1"/>
    </source>
</evidence>
<dbReference type="InterPro" id="IPR001888">
    <property type="entry name" value="Transposase_1"/>
</dbReference>
<dbReference type="Ensembl" id="ENSCMMT00000004713.1">
    <property type="protein sequence ID" value="ENSCMMP00000004219.1"/>
    <property type="gene ID" value="ENSCMMG00000002674.1"/>
</dbReference>